<feature type="unsure residue" description="I or L" evidence="4">
    <location>
        <position position="195"/>
    </location>
</feature>
<proteinExistence type="predicted"/>
<evidence type="ECO:0000256" key="2">
    <source>
        <dbReference type="SAM" id="SignalP"/>
    </source>
</evidence>
<organism evidence="3 4">
    <name type="scientific">Actinia tenebrosa</name>
    <name type="common">Australian red waratah sea anemone</name>
    <dbReference type="NCBI Taxonomy" id="6105"/>
    <lineage>
        <taxon>Eukaryota</taxon>
        <taxon>Metazoa</taxon>
        <taxon>Cnidaria</taxon>
        <taxon>Anthozoa</taxon>
        <taxon>Hexacorallia</taxon>
        <taxon>Actiniaria</taxon>
        <taxon>Actiniidae</taxon>
        <taxon>Actinia</taxon>
    </lineage>
</organism>
<evidence type="ECO:0000313" key="3">
    <source>
        <dbReference type="Proteomes" id="UP000515163"/>
    </source>
</evidence>
<keyword evidence="2" id="KW-0732">Signal</keyword>
<dbReference type="InParanoid" id="A0A6P8H5E7"/>
<accession>A0A6P8H5E7</accession>
<reference evidence="4" key="1">
    <citation type="submission" date="2025-08" db="UniProtKB">
        <authorList>
            <consortium name="RefSeq"/>
        </authorList>
    </citation>
    <scope>IDENTIFICATION</scope>
    <source>
        <tissue evidence="4">Tentacle</tissue>
    </source>
</reference>
<feature type="chain" id="PRO_5028289921" evidence="2">
    <location>
        <begin position="21"/>
        <end position="359"/>
    </location>
</feature>
<gene>
    <name evidence="4" type="primary">LOC116288091</name>
</gene>
<dbReference type="RefSeq" id="XP_031550686.1">
    <property type="nucleotide sequence ID" value="XM_031694826.1"/>
</dbReference>
<name>A0A6P8H5E7_ACTTE</name>
<sequence length="359" mass="40468">MDCNLFVLLIFGLSVYCTEARYHGKRDHTAHTAHSKQPKKKQLSQSKTTHEHYHSALHKKEEMLGQDSMRINEEEFKLQSLVSPEFHQGSRALKQGKAFGNMEVNTLSPEQVDFMQSTSQWPKFYDPAKGKTLSRTIYPEDPVLFPQERQNTNTNYNGNSNWMIGNDGFKQAMSPYSDATSISSMLSMPTGSSSLGNGNEVFQRSQDKSNDMMFEERPRYKMNDKMPISDFEFNDDINKMSMNAKNMMGFGGPSKYTISSFLGGGGLVKGHGKPIGILGNILKASQAMPTGRIVKPSSRSQTNWFNDGPFSRRQNLERSMYIAPAAAKPESTSYKHTIKHISKVNQKTMKKSLSKKSKL</sequence>
<evidence type="ECO:0000256" key="1">
    <source>
        <dbReference type="SAM" id="MobiDB-lite"/>
    </source>
</evidence>
<keyword evidence="3" id="KW-1185">Reference proteome</keyword>
<dbReference type="Proteomes" id="UP000515163">
    <property type="component" value="Unplaced"/>
</dbReference>
<dbReference type="OrthoDB" id="5955687at2759"/>
<protein>
    <submittedName>
        <fullName evidence="4">Uncharacterized protein LOC116288091</fullName>
    </submittedName>
</protein>
<feature type="compositionally biased region" description="Basic residues" evidence="1">
    <location>
        <begin position="28"/>
        <end position="42"/>
    </location>
</feature>
<feature type="region of interest" description="Disordered" evidence="1">
    <location>
        <begin position="28"/>
        <end position="56"/>
    </location>
</feature>
<feature type="signal peptide" evidence="2">
    <location>
        <begin position="1"/>
        <end position="20"/>
    </location>
</feature>
<dbReference type="KEGG" id="aten:116288091"/>
<evidence type="ECO:0000313" key="4">
    <source>
        <dbReference type="RefSeq" id="XP_031550686.1"/>
    </source>
</evidence>
<dbReference type="AlphaFoldDB" id="A0A6P8H5E7"/>